<proteinExistence type="predicted"/>
<name>A0AAV4QLK4_9ARAC</name>
<gene>
    <name evidence="1" type="ORF">CDAR_63311</name>
</gene>
<protein>
    <submittedName>
        <fullName evidence="1">Uncharacterized protein</fullName>
    </submittedName>
</protein>
<dbReference type="Proteomes" id="UP001054837">
    <property type="component" value="Unassembled WGS sequence"/>
</dbReference>
<dbReference type="AlphaFoldDB" id="A0AAV4QLK4"/>
<keyword evidence="2" id="KW-1185">Reference proteome</keyword>
<evidence type="ECO:0000313" key="1">
    <source>
        <dbReference type="EMBL" id="GIY10147.1"/>
    </source>
</evidence>
<dbReference type="EMBL" id="BPLQ01004722">
    <property type="protein sequence ID" value="GIY10147.1"/>
    <property type="molecule type" value="Genomic_DNA"/>
</dbReference>
<reference evidence="1 2" key="1">
    <citation type="submission" date="2021-06" db="EMBL/GenBank/DDBJ databases">
        <title>Caerostris darwini draft genome.</title>
        <authorList>
            <person name="Kono N."/>
            <person name="Arakawa K."/>
        </authorList>
    </citation>
    <scope>NUCLEOTIDE SEQUENCE [LARGE SCALE GENOMIC DNA]</scope>
</reference>
<accession>A0AAV4QLK4</accession>
<comment type="caution">
    <text evidence="1">The sequence shown here is derived from an EMBL/GenBank/DDBJ whole genome shotgun (WGS) entry which is preliminary data.</text>
</comment>
<sequence>MDRIGKYAILEKREKENPSMIYSSSRDEKFRMKYVGKTKDNMMPSWRSSLASYDSASAEPLCSKMTLCILNGGVNQNAVCPLCAPEAIAVKVTKLIPPI</sequence>
<organism evidence="1 2">
    <name type="scientific">Caerostris darwini</name>
    <dbReference type="NCBI Taxonomy" id="1538125"/>
    <lineage>
        <taxon>Eukaryota</taxon>
        <taxon>Metazoa</taxon>
        <taxon>Ecdysozoa</taxon>
        <taxon>Arthropoda</taxon>
        <taxon>Chelicerata</taxon>
        <taxon>Arachnida</taxon>
        <taxon>Araneae</taxon>
        <taxon>Araneomorphae</taxon>
        <taxon>Entelegynae</taxon>
        <taxon>Araneoidea</taxon>
        <taxon>Araneidae</taxon>
        <taxon>Caerostris</taxon>
    </lineage>
</organism>
<evidence type="ECO:0000313" key="2">
    <source>
        <dbReference type="Proteomes" id="UP001054837"/>
    </source>
</evidence>